<dbReference type="Proteomes" id="UP000632273">
    <property type="component" value="Unassembled WGS sequence"/>
</dbReference>
<feature type="domain" description="Gingipain" evidence="3">
    <location>
        <begin position="559"/>
        <end position="969"/>
    </location>
</feature>
<dbReference type="RefSeq" id="WP_188815005.1">
    <property type="nucleotide sequence ID" value="NZ_BMHT01000005.1"/>
</dbReference>
<evidence type="ECO:0000313" key="5">
    <source>
        <dbReference type="Proteomes" id="UP000632273"/>
    </source>
</evidence>
<dbReference type="InterPro" id="IPR026444">
    <property type="entry name" value="Secre_tail"/>
</dbReference>
<evidence type="ECO:0000313" key="4">
    <source>
        <dbReference type="EMBL" id="GGF17946.1"/>
    </source>
</evidence>
<dbReference type="EMBL" id="BMHT01000005">
    <property type="protein sequence ID" value="GGF17946.1"/>
    <property type="molecule type" value="Genomic_DNA"/>
</dbReference>
<dbReference type="Gene3D" id="3.40.50.1460">
    <property type="match status" value="1"/>
</dbReference>
<evidence type="ECO:0000256" key="1">
    <source>
        <dbReference type="ARBA" id="ARBA00022729"/>
    </source>
</evidence>
<dbReference type="SUPFAM" id="SSF52129">
    <property type="entry name" value="Caspase-like"/>
    <property type="match status" value="1"/>
</dbReference>
<sequence>MRSVALYLLLCGILLGLGAPARAQSAEQVVHQVLTWNGYAPIELPNGAVKRVPTFVGASYRPGELLGTYTLNLTGTIADGTLRNTVYEPLSAADSRIFTSKELPTDISVRVANGTARRQLLSFVTIQPLRRNQQTGQVEKLVFFDYAYTTQGRTAARGTTTRSYASSSVLNSGDWYKIGVPASGIYKLDKNLLKSLGIDVQNLDPRRLQVYGNATGMLPQLNSDPRPDDLVENAIFVSSGNNSIFADNDYALFYARGPHTWTRDGTTQRFKHIQHLYTDTAYYFVRVGTALGKRVATAPALTGASASITTFAERQFYEHDLVNLLRSGRQWLGELFSSGTQQDFTFPIPDLVTTVPVQVQSAVAASAAYEADALYRPLNTNFRVAINGAAQNPAQLVQVAGSISFPDVANTNTTNYSAILTGTPTEVRVTLTYDASGVSNSSSARGYLDYLEVNAQRRLRMSDKMLEFRSFENISTNARSQFVLNDATDATVWDVTDPQVPVQQALTANGTSSSFVSATNVLREYVAFKGNDFPTPRTFGRVPNQNLHALNLDGKLDLVIVCYPPFRSEAERLAQHRRDHDKLVAQVVTTTEVYNEFSSGGQDITAIRDLMKMVYDRAPAGKQNFLLLFGDASFDYKSDPSNDLTKAPAWWKNRQWAPNTQNVDKINQNYVPVYESRESFAPIFPRAGNGNSYSSDDFFGFLDDEEGYWSETGGLEEKLDIGIGRLPIRTPTGQPSSTAMARNVVNKIIAYDAPDTYGKWRNRITFVADDGDANTHMNNSSEPFANTLPSLYPGYNVHKVYLDMYPQTISAAGQRSPDCNKAIDEAIEQGSLIVNYNGHGGPESWAEERIFTRESIAQLKNTQRLSFFITATCDFSTYDNPEVTSAGEQLLTDTQAGAIALLTTTRLATTSANYDLNTAFYNDVFVPITADGTMPRLGDVVAETKNKSSQSAGTINRHFSLLGDPTTRLAYPEQTVALNTINGQPITASTTLRSLDKVELKGEVRRSGAINTNFTGTTQVTVYEKPDTIRTLGNEADSPPEDIVVQRNVVYDGQASVRNGQFSLNFVVPKDINYNLGNGNISLYAFDATNRVDAHGNTIVPIGGANSTAQADSLPPRIQLFMDSESFVFGGTTGPSPTLLANLNDENGINTASSGVGHEITAVLDNDLSKLTILNDFYTAAVDNYQAGTVKYLFKELTTGPHLLRLKAWDTHNNSAEKEIEFIVANNEKLALSHVLNYPNPFSTATTFHFDQNRSGDDLEVQVQIFTVSGKLVRTLRTSVAGSGSHLAPLTWDGRDEYNDQLARGVYVYRVSVRSLTLSGSTASKYEKLVILN</sequence>
<reference evidence="5" key="1">
    <citation type="journal article" date="2019" name="Int. J. Syst. Evol. Microbiol.">
        <title>The Global Catalogue of Microorganisms (GCM) 10K type strain sequencing project: providing services to taxonomists for standard genome sequencing and annotation.</title>
        <authorList>
            <consortium name="The Broad Institute Genomics Platform"/>
            <consortium name="The Broad Institute Genome Sequencing Center for Infectious Disease"/>
            <person name="Wu L."/>
            <person name="Ma J."/>
        </authorList>
    </citation>
    <scope>NUCLEOTIDE SEQUENCE [LARGE SCALE GENOMIC DNA]</scope>
    <source>
        <strain evidence="5">CGMCC 1.15197</strain>
    </source>
</reference>
<evidence type="ECO:0000256" key="2">
    <source>
        <dbReference type="SAM" id="SignalP"/>
    </source>
</evidence>
<comment type="caution">
    <text evidence="4">The sequence shown here is derived from an EMBL/GenBank/DDBJ whole genome shotgun (WGS) entry which is preliminary data.</text>
</comment>
<proteinExistence type="predicted"/>
<evidence type="ECO:0000259" key="3">
    <source>
        <dbReference type="Pfam" id="PF01364"/>
    </source>
</evidence>
<dbReference type="NCBIfam" id="TIGR04183">
    <property type="entry name" value="Por_Secre_tail"/>
    <property type="match status" value="1"/>
</dbReference>
<keyword evidence="1 2" id="KW-0732">Signal</keyword>
<feature type="signal peptide" evidence="2">
    <location>
        <begin position="1"/>
        <end position="23"/>
    </location>
</feature>
<dbReference type="InterPro" id="IPR001769">
    <property type="entry name" value="Gingipain"/>
</dbReference>
<dbReference type="NCBIfam" id="NF033707">
    <property type="entry name" value="T9SS_sortase"/>
    <property type="match status" value="1"/>
</dbReference>
<protein>
    <submittedName>
        <fullName evidence="4">Peptidase C25</fullName>
    </submittedName>
</protein>
<dbReference type="Gene3D" id="2.60.40.4070">
    <property type="match status" value="1"/>
</dbReference>
<dbReference type="InterPro" id="IPR029030">
    <property type="entry name" value="Caspase-like_dom_sf"/>
</dbReference>
<dbReference type="Pfam" id="PF01364">
    <property type="entry name" value="Peptidase_C25"/>
    <property type="match status" value="1"/>
</dbReference>
<keyword evidence="5" id="KW-1185">Reference proteome</keyword>
<name>A0ABQ1UIL9_9BACT</name>
<dbReference type="Gene3D" id="3.40.50.10390">
    <property type="entry name" value="Gingipain r, domain 1"/>
    <property type="match status" value="1"/>
</dbReference>
<dbReference type="InterPro" id="IPR029031">
    <property type="entry name" value="Gingipain_N_sf"/>
</dbReference>
<organism evidence="4 5">
    <name type="scientific">Hymenobacter cavernae</name>
    <dbReference type="NCBI Taxonomy" id="2044852"/>
    <lineage>
        <taxon>Bacteria</taxon>
        <taxon>Pseudomonadati</taxon>
        <taxon>Bacteroidota</taxon>
        <taxon>Cytophagia</taxon>
        <taxon>Cytophagales</taxon>
        <taxon>Hymenobacteraceae</taxon>
        <taxon>Hymenobacter</taxon>
    </lineage>
</organism>
<feature type="chain" id="PRO_5046258208" evidence="2">
    <location>
        <begin position="24"/>
        <end position="1333"/>
    </location>
</feature>
<dbReference type="CDD" id="cd02258">
    <property type="entry name" value="Peptidase_C25_N"/>
    <property type="match status" value="1"/>
</dbReference>
<gene>
    <name evidence="4" type="primary">porU</name>
    <name evidence="4" type="ORF">GCM10011383_31760</name>
</gene>
<accession>A0ABQ1UIL9</accession>